<evidence type="ECO:0000313" key="2">
    <source>
        <dbReference type="Proteomes" id="UP001055811"/>
    </source>
</evidence>
<accession>A0ACB9CS50</accession>
<reference evidence="1 2" key="2">
    <citation type="journal article" date="2022" name="Mol. Ecol. Resour.">
        <title>The genomes of chicory, endive, great burdock and yacon provide insights into Asteraceae paleo-polyploidization history and plant inulin production.</title>
        <authorList>
            <person name="Fan W."/>
            <person name="Wang S."/>
            <person name="Wang H."/>
            <person name="Wang A."/>
            <person name="Jiang F."/>
            <person name="Liu H."/>
            <person name="Zhao H."/>
            <person name="Xu D."/>
            <person name="Zhang Y."/>
        </authorList>
    </citation>
    <scope>NUCLEOTIDE SEQUENCE [LARGE SCALE GENOMIC DNA]</scope>
    <source>
        <strain evidence="2">cv. Punajuju</strain>
        <tissue evidence="1">Leaves</tissue>
    </source>
</reference>
<dbReference type="EMBL" id="CM042013">
    <property type="protein sequence ID" value="KAI3737008.1"/>
    <property type="molecule type" value="Genomic_DNA"/>
</dbReference>
<evidence type="ECO:0000313" key="1">
    <source>
        <dbReference type="EMBL" id="KAI3737008.1"/>
    </source>
</evidence>
<comment type="caution">
    <text evidence="1">The sequence shown here is derived from an EMBL/GenBank/DDBJ whole genome shotgun (WGS) entry which is preliminary data.</text>
</comment>
<protein>
    <submittedName>
        <fullName evidence="1">Uncharacterized protein</fullName>
    </submittedName>
</protein>
<proteinExistence type="predicted"/>
<sequence>MAGVSPGMISGSDSIILANDGVMMDHQHQDPQFSAQKVNGSKQSFKTSDKLKEKKMQKPQRIFKKPSDKNTVLKESMDRCLHERKDCISQKRTSLVVNDGGSSKYSDGEDENEMLEDGQFSDDSDGEDEEAAGDVLVENGGLCSPPVAVSAGGTVPSPTVDYTFASKNDGETGSHSGDCMRDDDSQKMGDIPVGGMGESFFCSQTHAQKENKKNF</sequence>
<gene>
    <name evidence="1" type="ORF">L2E82_27000</name>
</gene>
<reference evidence="2" key="1">
    <citation type="journal article" date="2022" name="Mol. Ecol. Resour.">
        <title>The genomes of chicory, endive, great burdock and yacon provide insights into Asteraceae palaeo-polyploidization history and plant inulin production.</title>
        <authorList>
            <person name="Fan W."/>
            <person name="Wang S."/>
            <person name="Wang H."/>
            <person name="Wang A."/>
            <person name="Jiang F."/>
            <person name="Liu H."/>
            <person name="Zhao H."/>
            <person name="Xu D."/>
            <person name="Zhang Y."/>
        </authorList>
    </citation>
    <scope>NUCLEOTIDE SEQUENCE [LARGE SCALE GENOMIC DNA]</scope>
    <source>
        <strain evidence="2">cv. Punajuju</strain>
    </source>
</reference>
<organism evidence="1 2">
    <name type="scientific">Cichorium intybus</name>
    <name type="common">Chicory</name>
    <dbReference type="NCBI Taxonomy" id="13427"/>
    <lineage>
        <taxon>Eukaryota</taxon>
        <taxon>Viridiplantae</taxon>
        <taxon>Streptophyta</taxon>
        <taxon>Embryophyta</taxon>
        <taxon>Tracheophyta</taxon>
        <taxon>Spermatophyta</taxon>
        <taxon>Magnoliopsida</taxon>
        <taxon>eudicotyledons</taxon>
        <taxon>Gunneridae</taxon>
        <taxon>Pentapetalae</taxon>
        <taxon>asterids</taxon>
        <taxon>campanulids</taxon>
        <taxon>Asterales</taxon>
        <taxon>Asteraceae</taxon>
        <taxon>Cichorioideae</taxon>
        <taxon>Cichorieae</taxon>
        <taxon>Cichoriinae</taxon>
        <taxon>Cichorium</taxon>
    </lineage>
</organism>
<keyword evidence="2" id="KW-1185">Reference proteome</keyword>
<dbReference type="Proteomes" id="UP001055811">
    <property type="component" value="Linkage Group LG05"/>
</dbReference>
<name>A0ACB9CS50_CICIN</name>